<accession>A0ABX1W4T6</accession>
<organism evidence="2 3">
    <name type="scientific">Mucilaginibacter humi</name>
    <dbReference type="NCBI Taxonomy" id="2732510"/>
    <lineage>
        <taxon>Bacteria</taxon>
        <taxon>Pseudomonadati</taxon>
        <taxon>Bacteroidota</taxon>
        <taxon>Sphingobacteriia</taxon>
        <taxon>Sphingobacteriales</taxon>
        <taxon>Sphingobacteriaceae</taxon>
        <taxon>Mucilaginibacter</taxon>
    </lineage>
</organism>
<gene>
    <name evidence="2" type="ORF">HK413_12165</name>
</gene>
<keyword evidence="1" id="KW-1133">Transmembrane helix</keyword>
<keyword evidence="3" id="KW-1185">Reference proteome</keyword>
<evidence type="ECO:0000313" key="2">
    <source>
        <dbReference type="EMBL" id="NNU34638.1"/>
    </source>
</evidence>
<comment type="caution">
    <text evidence="2">The sequence shown here is derived from an EMBL/GenBank/DDBJ whole genome shotgun (WGS) entry which is preliminary data.</text>
</comment>
<evidence type="ECO:0000313" key="3">
    <source>
        <dbReference type="Proteomes" id="UP000566071"/>
    </source>
</evidence>
<evidence type="ECO:0000256" key="1">
    <source>
        <dbReference type="SAM" id="Phobius"/>
    </source>
</evidence>
<reference evidence="2 3" key="1">
    <citation type="submission" date="2020-05" db="EMBL/GenBank/DDBJ databases">
        <authorList>
            <person name="Khan S.A."/>
            <person name="Jeon C.O."/>
            <person name="Chun B.H."/>
        </authorList>
    </citation>
    <scope>NUCLEOTIDE SEQUENCE [LARGE SCALE GENOMIC DNA]</scope>
    <source>
        <strain evidence="2 3">S1162</strain>
    </source>
</reference>
<name>A0ABX1W4T6_9SPHI</name>
<proteinExistence type="predicted"/>
<keyword evidence="1" id="KW-0812">Transmembrane</keyword>
<sequence>MYFTYSKKKLLLGAESDNFLVIENRGLGYRVKFLLKDFKSDGINNIVSYGGQRLFEELPGSKSQKRNGMKTGTWLIMVRPCIFIARFIPIS</sequence>
<dbReference type="Proteomes" id="UP000566071">
    <property type="component" value="Unassembled WGS sequence"/>
</dbReference>
<protein>
    <submittedName>
        <fullName evidence="2">Uncharacterized protein</fullName>
    </submittedName>
</protein>
<feature type="transmembrane region" description="Helical" evidence="1">
    <location>
        <begin position="71"/>
        <end position="88"/>
    </location>
</feature>
<keyword evidence="1" id="KW-0472">Membrane</keyword>
<dbReference type="EMBL" id="JABFCR010000059">
    <property type="protein sequence ID" value="NNU34638.1"/>
    <property type="molecule type" value="Genomic_DNA"/>
</dbReference>